<dbReference type="PANTHER" id="PTHR43742">
    <property type="entry name" value="TRIMETHYLAMINE-N-OXIDE REDUCTASE"/>
    <property type="match status" value="1"/>
</dbReference>
<dbReference type="EMBL" id="BARV01004848">
    <property type="protein sequence ID" value="GAI08045.1"/>
    <property type="molecule type" value="Genomic_DNA"/>
</dbReference>
<sequence length="132" mass="14734">PRFSFHTQHDLHVPWLSDIPAHRVVKDGYEWQVVRIHPLDAEARGIRNTDIVKVYNDRGAVLGIARVTERVRPGVVHSYEGSSKYDPLEVGKPGSVDRGGCINLLTPSRMLSKNAPGMAPNSCLVEIVKWEV</sequence>
<dbReference type="GO" id="GO:0009061">
    <property type="term" value="P:anaerobic respiration"/>
    <property type="evidence" value="ECO:0007669"/>
    <property type="project" value="TreeGrafter"/>
</dbReference>
<comment type="cofactor">
    <cofactor evidence="1">
        <name>Mo-bis(molybdopterin guanine dinucleotide)</name>
        <dbReference type="ChEBI" id="CHEBI:60539"/>
    </cofactor>
</comment>
<evidence type="ECO:0000256" key="2">
    <source>
        <dbReference type="ARBA" id="ARBA00022505"/>
    </source>
</evidence>
<dbReference type="PANTHER" id="PTHR43742:SF10">
    <property type="entry name" value="TRIMETHYLAMINE-N-OXIDE REDUCTASE 2"/>
    <property type="match status" value="1"/>
</dbReference>
<reference evidence="6" key="1">
    <citation type="journal article" date="2014" name="Front. Microbiol.">
        <title>High frequency of phylogenetically diverse reductive dehalogenase-homologous genes in deep subseafloor sedimentary metagenomes.</title>
        <authorList>
            <person name="Kawai M."/>
            <person name="Futagami T."/>
            <person name="Toyoda A."/>
            <person name="Takaki Y."/>
            <person name="Nishi S."/>
            <person name="Hori S."/>
            <person name="Arai W."/>
            <person name="Tsubouchi T."/>
            <person name="Morono Y."/>
            <person name="Uchiyama I."/>
            <person name="Ito T."/>
            <person name="Fujiyama A."/>
            <person name="Inagaki F."/>
            <person name="Takami H."/>
        </authorList>
    </citation>
    <scope>NUCLEOTIDE SEQUENCE</scope>
    <source>
        <strain evidence="6">Expedition CK06-06</strain>
    </source>
</reference>
<dbReference type="GO" id="GO:0009055">
    <property type="term" value="F:electron transfer activity"/>
    <property type="evidence" value="ECO:0007669"/>
    <property type="project" value="TreeGrafter"/>
</dbReference>
<gene>
    <name evidence="6" type="ORF">S06H3_10463</name>
</gene>
<comment type="caution">
    <text evidence="6">The sequence shown here is derived from an EMBL/GenBank/DDBJ whole genome shotgun (WGS) entry which is preliminary data.</text>
</comment>
<dbReference type="GO" id="GO:0043546">
    <property type="term" value="F:molybdopterin cofactor binding"/>
    <property type="evidence" value="ECO:0007669"/>
    <property type="project" value="InterPro"/>
</dbReference>
<evidence type="ECO:0000256" key="1">
    <source>
        <dbReference type="ARBA" id="ARBA00001942"/>
    </source>
</evidence>
<evidence type="ECO:0000313" key="6">
    <source>
        <dbReference type="EMBL" id="GAI08045.1"/>
    </source>
</evidence>
<dbReference type="PROSITE" id="PS00932">
    <property type="entry name" value="MOLYBDOPTERIN_PROK_3"/>
    <property type="match status" value="1"/>
</dbReference>
<keyword evidence="3" id="KW-0479">Metal-binding</keyword>
<evidence type="ECO:0000256" key="3">
    <source>
        <dbReference type="ARBA" id="ARBA00022723"/>
    </source>
</evidence>
<dbReference type="InterPro" id="IPR050612">
    <property type="entry name" value="Prok_Mopterin_Oxidored"/>
</dbReference>
<keyword evidence="4" id="KW-0560">Oxidoreductase</keyword>
<protein>
    <recommendedName>
        <fullName evidence="5">Molybdopterin dinucleotide-binding domain-containing protein</fullName>
    </recommendedName>
</protein>
<dbReference type="InterPro" id="IPR009010">
    <property type="entry name" value="Asp_de-COase-like_dom_sf"/>
</dbReference>
<dbReference type="Pfam" id="PF01568">
    <property type="entry name" value="Molydop_binding"/>
    <property type="match status" value="1"/>
</dbReference>
<proteinExistence type="predicted"/>
<dbReference type="SUPFAM" id="SSF50692">
    <property type="entry name" value="ADC-like"/>
    <property type="match status" value="1"/>
</dbReference>
<evidence type="ECO:0000256" key="4">
    <source>
        <dbReference type="ARBA" id="ARBA00023002"/>
    </source>
</evidence>
<dbReference type="GO" id="GO:0016491">
    <property type="term" value="F:oxidoreductase activity"/>
    <property type="evidence" value="ECO:0007669"/>
    <property type="project" value="UniProtKB-KW"/>
</dbReference>
<evidence type="ECO:0000259" key="5">
    <source>
        <dbReference type="Pfam" id="PF01568"/>
    </source>
</evidence>
<dbReference type="Gene3D" id="2.40.40.20">
    <property type="match status" value="1"/>
</dbReference>
<name>X1M058_9ZZZZ</name>
<keyword evidence="2" id="KW-0500">Molybdenum</keyword>
<dbReference type="GO" id="GO:0030151">
    <property type="term" value="F:molybdenum ion binding"/>
    <property type="evidence" value="ECO:0007669"/>
    <property type="project" value="TreeGrafter"/>
</dbReference>
<dbReference type="GO" id="GO:0030288">
    <property type="term" value="C:outer membrane-bounded periplasmic space"/>
    <property type="evidence" value="ECO:0007669"/>
    <property type="project" value="TreeGrafter"/>
</dbReference>
<feature type="non-terminal residue" evidence="6">
    <location>
        <position position="1"/>
    </location>
</feature>
<dbReference type="InterPro" id="IPR006657">
    <property type="entry name" value="MoPterin_dinucl-bd_dom"/>
</dbReference>
<feature type="domain" description="Molybdopterin dinucleotide-binding" evidence="5">
    <location>
        <begin position="29"/>
        <end position="119"/>
    </location>
</feature>
<organism evidence="6">
    <name type="scientific">marine sediment metagenome</name>
    <dbReference type="NCBI Taxonomy" id="412755"/>
    <lineage>
        <taxon>unclassified sequences</taxon>
        <taxon>metagenomes</taxon>
        <taxon>ecological metagenomes</taxon>
    </lineage>
</organism>
<accession>X1M058</accession>
<dbReference type="AlphaFoldDB" id="X1M058"/>
<dbReference type="InterPro" id="IPR006655">
    <property type="entry name" value="Mopterin_OxRdtase_prok_CS"/>
</dbReference>